<keyword evidence="5" id="KW-1185">Reference proteome</keyword>
<sequence>MHCQTCGDVASPVDPDCQRCGTPFGQPPVLPGLPTYPVRGLGTAAAVAVGAATVLYLPGALFPLVGTRMARAAAEQGDRDLLMGAAVAELLLGLPYLLALLTAAVLVIIWTWRARKNIDAFPGALPSLGPGWAIAGWLVPFANFVVPARVVANIARDSLLRRTTPALVGVWWAAWLVFSVGDRLVSRGDDKRYSRLTEWPQNDVEYDSYVRYYQEALGGRLLLSVACLVAGISFVVLIRRVSAAQQDRLARAVPAWPGHPGWPGPAAPVAPASVGPVPAAPAPVAPVPAASAPDPAPPAPAGAGPDAPSVTSPPPPPGPGGTIGA</sequence>
<comment type="caution">
    <text evidence="4">The sequence shown here is derived from an EMBL/GenBank/DDBJ whole genome shotgun (WGS) entry which is preliminary data.</text>
</comment>
<dbReference type="Proteomes" id="UP001612812">
    <property type="component" value="Unassembled WGS sequence"/>
</dbReference>
<feature type="transmembrane region" description="Helical" evidence="2">
    <location>
        <begin position="132"/>
        <end position="152"/>
    </location>
</feature>
<evidence type="ECO:0000313" key="4">
    <source>
        <dbReference type="EMBL" id="MFI7263617.1"/>
    </source>
</evidence>
<organism evidence="4 5">
    <name type="scientific">Micromonospora maritima</name>
    <dbReference type="NCBI Taxonomy" id="986711"/>
    <lineage>
        <taxon>Bacteria</taxon>
        <taxon>Bacillati</taxon>
        <taxon>Actinomycetota</taxon>
        <taxon>Actinomycetes</taxon>
        <taxon>Micromonosporales</taxon>
        <taxon>Micromonosporaceae</taxon>
        <taxon>Micromonospora</taxon>
    </lineage>
</organism>
<reference evidence="4 5" key="1">
    <citation type="submission" date="2024-10" db="EMBL/GenBank/DDBJ databases">
        <title>The Natural Products Discovery Center: Release of the First 8490 Sequenced Strains for Exploring Actinobacteria Biosynthetic Diversity.</title>
        <authorList>
            <person name="Kalkreuter E."/>
            <person name="Kautsar S.A."/>
            <person name="Yang D."/>
            <person name="Bader C.D."/>
            <person name="Teijaro C.N."/>
            <person name="Fluegel L."/>
            <person name="Davis C.M."/>
            <person name="Simpson J.R."/>
            <person name="Lauterbach L."/>
            <person name="Steele A.D."/>
            <person name="Gui C."/>
            <person name="Meng S."/>
            <person name="Li G."/>
            <person name="Viehrig K."/>
            <person name="Ye F."/>
            <person name="Su P."/>
            <person name="Kiefer A.F."/>
            <person name="Nichols A."/>
            <person name="Cepeda A.J."/>
            <person name="Yan W."/>
            <person name="Fan B."/>
            <person name="Jiang Y."/>
            <person name="Adhikari A."/>
            <person name="Zheng C.-J."/>
            <person name="Schuster L."/>
            <person name="Cowan T.M."/>
            <person name="Smanski M.J."/>
            <person name="Chevrette M.G."/>
            <person name="De Carvalho L.P.S."/>
            <person name="Shen B."/>
        </authorList>
    </citation>
    <scope>NUCLEOTIDE SEQUENCE [LARGE SCALE GENOMIC DNA]</scope>
    <source>
        <strain evidence="4 5">NPDC049845</strain>
    </source>
</reference>
<evidence type="ECO:0000313" key="5">
    <source>
        <dbReference type="Proteomes" id="UP001612812"/>
    </source>
</evidence>
<protein>
    <submittedName>
        <fullName evidence="4">DUF4328 domain-containing protein</fullName>
    </submittedName>
</protein>
<gene>
    <name evidence="4" type="ORF">ACIBP4_15135</name>
</gene>
<feature type="region of interest" description="Disordered" evidence="1">
    <location>
        <begin position="273"/>
        <end position="325"/>
    </location>
</feature>
<evidence type="ECO:0000256" key="2">
    <source>
        <dbReference type="SAM" id="Phobius"/>
    </source>
</evidence>
<keyword evidence="2" id="KW-0472">Membrane</keyword>
<feature type="transmembrane region" description="Helical" evidence="2">
    <location>
        <begin position="86"/>
        <end position="112"/>
    </location>
</feature>
<dbReference type="EMBL" id="JBITLE010000004">
    <property type="protein sequence ID" value="MFI7263617.1"/>
    <property type="molecule type" value="Genomic_DNA"/>
</dbReference>
<dbReference type="RefSeq" id="WP_396769283.1">
    <property type="nucleotide sequence ID" value="NZ_JBITLA010000004.1"/>
</dbReference>
<dbReference type="InterPro" id="IPR025565">
    <property type="entry name" value="DUF4328"/>
</dbReference>
<dbReference type="Pfam" id="PF14219">
    <property type="entry name" value="DUF4328"/>
    <property type="match status" value="1"/>
</dbReference>
<feature type="transmembrane region" description="Helical" evidence="2">
    <location>
        <begin position="164"/>
        <end position="181"/>
    </location>
</feature>
<accession>A0ABW7ZL99</accession>
<evidence type="ECO:0000256" key="1">
    <source>
        <dbReference type="SAM" id="MobiDB-lite"/>
    </source>
</evidence>
<keyword evidence="2" id="KW-0812">Transmembrane</keyword>
<keyword evidence="2" id="KW-1133">Transmembrane helix</keyword>
<name>A0ABW7ZL99_9ACTN</name>
<evidence type="ECO:0000259" key="3">
    <source>
        <dbReference type="Pfam" id="PF14219"/>
    </source>
</evidence>
<feature type="domain" description="DUF4328" evidence="3">
    <location>
        <begin position="79"/>
        <end position="187"/>
    </location>
</feature>
<proteinExistence type="predicted"/>
<feature type="transmembrane region" description="Helical" evidence="2">
    <location>
        <begin position="41"/>
        <end position="65"/>
    </location>
</feature>
<feature type="transmembrane region" description="Helical" evidence="2">
    <location>
        <begin position="217"/>
        <end position="238"/>
    </location>
</feature>